<evidence type="ECO:0000259" key="2">
    <source>
        <dbReference type="Pfam" id="PF16242"/>
    </source>
</evidence>
<dbReference type="Pfam" id="PF16242">
    <property type="entry name" value="Pyrid_ox_like"/>
    <property type="match status" value="1"/>
</dbReference>
<feature type="region of interest" description="Disordered" evidence="1">
    <location>
        <begin position="1"/>
        <end position="24"/>
    </location>
</feature>
<dbReference type="InterPro" id="IPR038725">
    <property type="entry name" value="YdaG_split_barrel_FMN-bd"/>
</dbReference>
<accession>A0ABR1QMI3</accession>
<feature type="domain" description="General stress protein FMN-binding split barrel" evidence="2">
    <location>
        <begin position="33"/>
        <end position="186"/>
    </location>
</feature>
<evidence type="ECO:0000313" key="3">
    <source>
        <dbReference type="EMBL" id="KAK7959552.1"/>
    </source>
</evidence>
<dbReference type="PANTHER" id="PTHR34818:SF1">
    <property type="entry name" value="PROTEIN BLI-3"/>
    <property type="match status" value="1"/>
</dbReference>
<dbReference type="EMBL" id="JAQQWE010000003">
    <property type="protein sequence ID" value="KAK7959552.1"/>
    <property type="molecule type" value="Genomic_DNA"/>
</dbReference>
<sequence>MSSSGFSNANTGDKPADPYGAANADPQATLSQKVEALSKFANNCKFGMMTTRDASNGKLSSRCMAVAGTDTGGLDLIFTTNTESHKTDELAKDSHTNISFVDSSGQWASFAGDASIETDRAVVTKYYNSALKAWLGDLGDGKHDGSENDPRIGIIRVKTGSVSYCLTDMTVIGRMAEIAKGAVTGEPASINKLRFISEAEVLQWRASESLRT</sequence>
<comment type="caution">
    <text evidence="3">The sequence shown here is derived from an EMBL/GenBank/DDBJ whole genome shotgun (WGS) entry which is preliminary data.</text>
</comment>
<reference evidence="3 4" key="1">
    <citation type="submission" date="2023-01" db="EMBL/GenBank/DDBJ databases">
        <title>Analysis of 21 Apiospora genomes using comparative genomics revels a genus with tremendous synthesis potential of carbohydrate active enzymes and secondary metabolites.</title>
        <authorList>
            <person name="Sorensen T."/>
        </authorList>
    </citation>
    <scope>NUCLEOTIDE SEQUENCE [LARGE SCALE GENOMIC DNA]</scope>
    <source>
        <strain evidence="3 4">CBS 24483</strain>
    </source>
</reference>
<keyword evidence="4" id="KW-1185">Reference proteome</keyword>
<dbReference type="PANTHER" id="PTHR34818">
    <property type="entry name" value="PROTEIN BLI-3"/>
    <property type="match status" value="1"/>
</dbReference>
<evidence type="ECO:0000256" key="1">
    <source>
        <dbReference type="SAM" id="MobiDB-lite"/>
    </source>
</evidence>
<dbReference type="InterPro" id="IPR052917">
    <property type="entry name" value="Stress-Dev_Protein"/>
</dbReference>
<dbReference type="Proteomes" id="UP001391051">
    <property type="component" value="Unassembled WGS sequence"/>
</dbReference>
<dbReference type="Gene3D" id="2.30.110.10">
    <property type="entry name" value="Electron Transport, Fmn-binding Protein, Chain A"/>
    <property type="match status" value="1"/>
</dbReference>
<protein>
    <recommendedName>
        <fullName evidence="2">General stress protein FMN-binding split barrel domain-containing protein</fullName>
    </recommendedName>
</protein>
<dbReference type="InterPro" id="IPR012349">
    <property type="entry name" value="Split_barrel_FMN-bd"/>
</dbReference>
<dbReference type="GeneID" id="92073690"/>
<dbReference type="RefSeq" id="XP_066703255.1">
    <property type="nucleotide sequence ID" value="XM_066840628.1"/>
</dbReference>
<proteinExistence type="predicted"/>
<feature type="compositionally biased region" description="Polar residues" evidence="1">
    <location>
        <begin position="1"/>
        <end position="11"/>
    </location>
</feature>
<dbReference type="SUPFAM" id="SSF50475">
    <property type="entry name" value="FMN-binding split barrel"/>
    <property type="match status" value="1"/>
</dbReference>
<evidence type="ECO:0000313" key="4">
    <source>
        <dbReference type="Proteomes" id="UP001391051"/>
    </source>
</evidence>
<organism evidence="3 4">
    <name type="scientific">Apiospora aurea</name>
    <dbReference type="NCBI Taxonomy" id="335848"/>
    <lineage>
        <taxon>Eukaryota</taxon>
        <taxon>Fungi</taxon>
        <taxon>Dikarya</taxon>
        <taxon>Ascomycota</taxon>
        <taxon>Pezizomycotina</taxon>
        <taxon>Sordariomycetes</taxon>
        <taxon>Xylariomycetidae</taxon>
        <taxon>Amphisphaeriales</taxon>
        <taxon>Apiosporaceae</taxon>
        <taxon>Apiospora</taxon>
    </lineage>
</organism>
<gene>
    <name evidence="3" type="ORF">PG986_004406</name>
</gene>
<name>A0ABR1QMI3_9PEZI</name>